<gene>
    <name evidence="1" type="primary">110679416</name>
</gene>
<reference evidence="1 2" key="1">
    <citation type="submission" date="2017-06" db="EMBL/GenBank/DDBJ databases">
        <title>Aedes aegypti genome working group (AGWG) sequencing and assembly.</title>
        <authorList>
            <consortium name="Aedes aegypti Genome Working Group (AGWG)"/>
            <person name="Matthews B.J."/>
        </authorList>
    </citation>
    <scope>NUCLEOTIDE SEQUENCE [LARGE SCALE GENOMIC DNA]</scope>
    <source>
        <strain evidence="1 2">LVP_AGWG</strain>
    </source>
</reference>
<accession>A0A6I8U919</accession>
<dbReference type="InParanoid" id="A0A6I8U919"/>
<reference evidence="1" key="2">
    <citation type="submission" date="2020-05" db="UniProtKB">
        <authorList>
            <consortium name="EnsemblMetazoa"/>
        </authorList>
    </citation>
    <scope>IDENTIFICATION</scope>
    <source>
        <strain evidence="1">LVP_AGWG</strain>
    </source>
</reference>
<keyword evidence="2" id="KW-1185">Reference proteome</keyword>
<sequence length="189" mass="21554">MDCKKCHLPVNTKDQQYIYCNAPDPEPKCVLERDVEELKSKVETILSMLASHADSVVRHSTPTSSIVFDDTVKGSNLISEMSYAPGRLSESIGGVDNFDLLLTNINATVSEEDVQRMVCRCLGARDNECNNVKKLVPRWVDCSTLDFVSFKIVLDRKWKPAAMMSSTWPKNIKFREFKRRLCTWKPDDM</sequence>
<evidence type="ECO:0000313" key="2">
    <source>
        <dbReference type="Proteomes" id="UP000008820"/>
    </source>
</evidence>
<name>A0A6I8U919_AEDAE</name>
<dbReference type="AlphaFoldDB" id="A0A6I8U919"/>
<protein>
    <submittedName>
        <fullName evidence="1">Uncharacterized protein</fullName>
    </submittedName>
</protein>
<evidence type="ECO:0000313" key="1">
    <source>
        <dbReference type="EnsemblMetazoa" id="AAEL026098-PA"/>
    </source>
</evidence>
<dbReference type="OrthoDB" id="7763049at2759"/>
<dbReference type="Proteomes" id="UP000008820">
    <property type="component" value="Chromosome 3"/>
</dbReference>
<proteinExistence type="predicted"/>
<organism evidence="1 2">
    <name type="scientific">Aedes aegypti</name>
    <name type="common">Yellowfever mosquito</name>
    <name type="synonym">Culex aegypti</name>
    <dbReference type="NCBI Taxonomy" id="7159"/>
    <lineage>
        <taxon>Eukaryota</taxon>
        <taxon>Metazoa</taxon>
        <taxon>Ecdysozoa</taxon>
        <taxon>Arthropoda</taxon>
        <taxon>Hexapoda</taxon>
        <taxon>Insecta</taxon>
        <taxon>Pterygota</taxon>
        <taxon>Neoptera</taxon>
        <taxon>Endopterygota</taxon>
        <taxon>Diptera</taxon>
        <taxon>Nematocera</taxon>
        <taxon>Culicoidea</taxon>
        <taxon>Culicidae</taxon>
        <taxon>Culicinae</taxon>
        <taxon>Aedini</taxon>
        <taxon>Aedes</taxon>
        <taxon>Stegomyia</taxon>
    </lineage>
</organism>
<dbReference type="EnsemblMetazoa" id="AAEL026098-RA">
    <property type="protein sequence ID" value="AAEL026098-PA"/>
    <property type="gene ID" value="AAEL026098"/>
</dbReference>